<gene>
    <name evidence="2" type="ORF">AO501_28480</name>
</gene>
<feature type="region of interest" description="Disordered" evidence="1">
    <location>
        <begin position="52"/>
        <end position="73"/>
    </location>
</feature>
<reference evidence="2 3" key="1">
    <citation type="submission" date="2015-10" db="EMBL/GenBank/DDBJ databases">
        <title>Mycobacterium gordonae draft genome assembly.</title>
        <authorList>
            <person name="Ustinova V."/>
            <person name="Smirnova T."/>
            <person name="Blagodatskikh K."/>
            <person name="Varlamov D."/>
            <person name="Larionova E."/>
            <person name="Chernousova L."/>
        </authorList>
    </citation>
    <scope>NUCLEOTIDE SEQUENCE [LARGE SCALE GENOMIC DNA]</scope>
    <source>
        <strain evidence="2 3">CTRI 14-8773</strain>
    </source>
</reference>
<evidence type="ECO:0000313" key="3">
    <source>
        <dbReference type="Proteomes" id="UP000051677"/>
    </source>
</evidence>
<dbReference type="EMBL" id="LKTM01000012">
    <property type="protein sequence ID" value="KQH80745.1"/>
    <property type="molecule type" value="Genomic_DNA"/>
</dbReference>
<evidence type="ECO:0000256" key="1">
    <source>
        <dbReference type="SAM" id="MobiDB-lite"/>
    </source>
</evidence>
<feature type="compositionally biased region" description="Low complexity" evidence="1">
    <location>
        <begin position="61"/>
        <end position="73"/>
    </location>
</feature>
<feature type="non-terminal residue" evidence="2">
    <location>
        <position position="73"/>
    </location>
</feature>
<dbReference type="Proteomes" id="UP000051677">
    <property type="component" value="Unassembled WGS sequence"/>
</dbReference>
<organism evidence="2 3">
    <name type="scientific">Mycobacterium gordonae</name>
    <dbReference type="NCBI Taxonomy" id="1778"/>
    <lineage>
        <taxon>Bacteria</taxon>
        <taxon>Bacillati</taxon>
        <taxon>Actinomycetota</taxon>
        <taxon>Actinomycetes</taxon>
        <taxon>Mycobacteriales</taxon>
        <taxon>Mycobacteriaceae</taxon>
        <taxon>Mycobacterium</taxon>
    </lineage>
</organism>
<dbReference type="AlphaFoldDB" id="A0A0Q2LXZ5"/>
<accession>A0A0Q2LXZ5</accession>
<name>A0A0Q2LXZ5_MYCGO</name>
<sequence>MAGGSLTAGLAIDAVQTAGRVSCSLRAAYPEVATGTARTARSALASRTVGALLTEQQPPGTADAAETAASAVT</sequence>
<comment type="caution">
    <text evidence="2">The sequence shown here is derived from an EMBL/GenBank/DDBJ whole genome shotgun (WGS) entry which is preliminary data.</text>
</comment>
<evidence type="ECO:0000313" key="2">
    <source>
        <dbReference type="EMBL" id="KQH80745.1"/>
    </source>
</evidence>
<protein>
    <submittedName>
        <fullName evidence="2">Uncharacterized protein</fullName>
    </submittedName>
</protein>
<proteinExistence type="predicted"/>